<dbReference type="GO" id="GO:0016020">
    <property type="term" value="C:membrane"/>
    <property type="evidence" value="ECO:0007669"/>
    <property type="project" value="UniProtKB-SubCell"/>
</dbReference>
<feature type="domain" description="Type II/III secretion system secretin-like" evidence="7">
    <location>
        <begin position="307"/>
        <end position="466"/>
    </location>
</feature>
<feature type="domain" description="GspD-like N0" evidence="8">
    <location>
        <begin position="21"/>
        <end position="88"/>
    </location>
</feature>
<keyword evidence="4" id="KW-0472">Membrane</keyword>
<gene>
    <name evidence="9" type="ORF">CP985_13800</name>
</gene>
<dbReference type="Pfam" id="PF00263">
    <property type="entry name" value="Secretin"/>
    <property type="match status" value="1"/>
</dbReference>
<dbReference type="PANTHER" id="PTHR30332:SF24">
    <property type="entry name" value="SECRETIN GSPD-RELATED"/>
    <property type="match status" value="1"/>
</dbReference>
<dbReference type="PRINTS" id="PR00811">
    <property type="entry name" value="BCTERIALGSPD"/>
</dbReference>
<dbReference type="KEGG" id="amyt:AMYT_2027"/>
<evidence type="ECO:0000259" key="8">
    <source>
        <dbReference type="Pfam" id="PF21305"/>
    </source>
</evidence>
<comment type="similarity">
    <text evidence="5">Belongs to the bacterial secretin family.</text>
</comment>
<accession>A0AAX2ACU5</accession>
<evidence type="ECO:0000259" key="7">
    <source>
        <dbReference type="Pfam" id="PF00263"/>
    </source>
</evidence>
<dbReference type="EMBL" id="NXID01000069">
    <property type="protein sequence ID" value="RXK12954.1"/>
    <property type="molecule type" value="Genomic_DNA"/>
</dbReference>
<dbReference type="InterPro" id="IPR038591">
    <property type="entry name" value="NolW-like_sf"/>
</dbReference>
<dbReference type="InterPro" id="IPR050810">
    <property type="entry name" value="Bact_Secretion_Sys_Channel"/>
</dbReference>
<dbReference type="InterPro" id="IPR049371">
    <property type="entry name" value="GspD-like_N0"/>
</dbReference>
<sequence length="516" mass="59198">MGKFIFILIFLTSFIYASSKVNFRNLQLKEFIYICSKILNKNILLNSQIEGEIDFISNKELTKEELFELLKYTLKTNGYSLVDKNGILYIEKYKKKDEIGYKYLVLKSSDINNYYKKIKQIQEKFYKNLTITKFNSSNSLLILGEVNELKEFSSYIKNLDIKEEKNITEIISLKNIEVKILNSIIEKFIKEKHIENIFFSMEVESNSFILSGKDSSLKIIKELIQKLDKNEPQVYLKAKIVELNSNLVNEVGIRYNLISAKTTNAGIYSLVASLNKIEAIPFDIKKIGLTLPTLNSSLALGATLSLLHQNYALDIVSEPSILSLNNQTSSIYIGESISLKTSSQTTTGGNTSYSYERKDVGLKLEVKPRVANDNKIRLKINTILENVKNTITNNQPDTTKKSITSTVIVSNGESVILGGLIENKKEKIDESIPFFSLLPILGEFFKYKNSKNIKKNLVVIITPYIVPKDKDLTYLRNELSKLEELENDYLEKKLKMQKTNKYKQEHKKMVKEMFNL</sequence>
<evidence type="ECO:0000256" key="5">
    <source>
        <dbReference type="RuleBase" id="RU004003"/>
    </source>
</evidence>
<name>A0AAX2ACU5_9BACT</name>
<evidence type="ECO:0000256" key="3">
    <source>
        <dbReference type="ARBA" id="ARBA00022729"/>
    </source>
</evidence>
<dbReference type="AlphaFoldDB" id="A0AAX2ACU5"/>
<protein>
    <submittedName>
        <fullName evidence="9">General secretion pathway protein GspD</fullName>
    </submittedName>
</protein>
<keyword evidence="10" id="KW-1185">Reference proteome</keyword>
<keyword evidence="3" id="KW-0732">Signal</keyword>
<comment type="caution">
    <text evidence="9">The sequence shown here is derived from an EMBL/GenBank/DDBJ whole genome shotgun (WGS) entry which is preliminary data.</text>
</comment>
<evidence type="ECO:0000256" key="4">
    <source>
        <dbReference type="ARBA" id="ARBA00023136"/>
    </source>
</evidence>
<dbReference type="Pfam" id="PF21305">
    <property type="entry name" value="type_II_gspD_N0"/>
    <property type="match status" value="1"/>
</dbReference>
<dbReference type="PANTHER" id="PTHR30332">
    <property type="entry name" value="PROBABLE GENERAL SECRETION PATHWAY PROTEIN D"/>
    <property type="match status" value="1"/>
</dbReference>
<organism evidence="9 10">
    <name type="scientific">Malaciobacter mytili LMG 24559</name>
    <dbReference type="NCBI Taxonomy" id="1032238"/>
    <lineage>
        <taxon>Bacteria</taxon>
        <taxon>Pseudomonadati</taxon>
        <taxon>Campylobacterota</taxon>
        <taxon>Epsilonproteobacteria</taxon>
        <taxon>Campylobacterales</taxon>
        <taxon>Arcobacteraceae</taxon>
        <taxon>Malaciobacter</taxon>
    </lineage>
</organism>
<dbReference type="Proteomes" id="UP000290092">
    <property type="component" value="Unassembled WGS sequence"/>
</dbReference>
<evidence type="ECO:0000256" key="6">
    <source>
        <dbReference type="SAM" id="Coils"/>
    </source>
</evidence>
<dbReference type="GO" id="GO:0009306">
    <property type="term" value="P:protein secretion"/>
    <property type="evidence" value="ECO:0007669"/>
    <property type="project" value="InterPro"/>
</dbReference>
<evidence type="ECO:0000313" key="10">
    <source>
        <dbReference type="Proteomes" id="UP000290092"/>
    </source>
</evidence>
<feature type="coiled-coil region" evidence="6">
    <location>
        <begin position="472"/>
        <end position="502"/>
    </location>
</feature>
<evidence type="ECO:0000256" key="1">
    <source>
        <dbReference type="ARBA" id="ARBA00004370"/>
    </source>
</evidence>
<evidence type="ECO:0000256" key="2">
    <source>
        <dbReference type="ARBA" id="ARBA00022692"/>
    </source>
</evidence>
<dbReference type="Gene3D" id="3.30.1370.120">
    <property type="match status" value="2"/>
</dbReference>
<keyword evidence="6" id="KW-0175">Coiled coil</keyword>
<comment type="subcellular location">
    <subcellularLocation>
        <location evidence="1">Membrane</location>
    </subcellularLocation>
</comment>
<evidence type="ECO:0000313" key="9">
    <source>
        <dbReference type="EMBL" id="RXK12954.1"/>
    </source>
</evidence>
<reference evidence="9 10" key="1">
    <citation type="submission" date="2017-09" db="EMBL/GenBank/DDBJ databases">
        <title>Genomics of the genus Arcobacter.</title>
        <authorList>
            <person name="Perez-Cataluna A."/>
            <person name="Figueras M.J."/>
            <person name="Salas-Masso N."/>
        </authorList>
    </citation>
    <scope>NUCLEOTIDE SEQUENCE [LARGE SCALE GENOMIC DNA]</scope>
    <source>
        <strain evidence="9 10">CECT 7386</strain>
    </source>
</reference>
<keyword evidence="2" id="KW-0812">Transmembrane</keyword>
<dbReference type="InterPro" id="IPR004846">
    <property type="entry name" value="T2SS/T3SS_dom"/>
</dbReference>
<dbReference type="InterPro" id="IPR001775">
    <property type="entry name" value="GspD/PilQ"/>
</dbReference>
<dbReference type="GO" id="GO:0015627">
    <property type="term" value="C:type II protein secretion system complex"/>
    <property type="evidence" value="ECO:0007669"/>
    <property type="project" value="TreeGrafter"/>
</dbReference>
<proteinExistence type="inferred from homology"/>
<dbReference type="RefSeq" id="WP_114842414.1">
    <property type="nucleotide sequence ID" value="NZ_CP031219.1"/>
</dbReference>